<proteinExistence type="predicted"/>
<evidence type="ECO:0000256" key="2">
    <source>
        <dbReference type="SAM" id="Phobius"/>
    </source>
</evidence>
<feature type="transmembrane region" description="Helical" evidence="2">
    <location>
        <begin position="147"/>
        <end position="166"/>
    </location>
</feature>
<keyword evidence="2" id="KW-0472">Membrane</keyword>
<evidence type="ECO:0000313" key="4">
    <source>
        <dbReference type="Proteomes" id="UP000612362"/>
    </source>
</evidence>
<feature type="transmembrane region" description="Helical" evidence="2">
    <location>
        <begin position="113"/>
        <end position="135"/>
    </location>
</feature>
<reference evidence="3" key="1">
    <citation type="submission" date="2020-10" db="EMBL/GenBank/DDBJ databases">
        <title>Taxonomic study of unclassified bacteria belonging to the class Ktedonobacteria.</title>
        <authorList>
            <person name="Yabe S."/>
            <person name="Wang C.M."/>
            <person name="Zheng Y."/>
            <person name="Sakai Y."/>
            <person name="Cavaletti L."/>
            <person name="Monciardini P."/>
            <person name="Donadio S."/>
        </authorList>
    </citation>
    <scope>NUCLEOTIDE SEQUENCE</scope>
    <source>
        <strain evidence="3">SOSP1-1</strain>
    </source>
</reference>
<organism evidence="3 4">
    <name type="scientific">Ktedonospora formicarum</name>
    <dbReference type="NCBI Taxonomy" id="2778364"/>
    <lineage>
        <taxon>Bacteria</taxon>
        <taxon>Bacillati</taxon>
        <taxon>Chloroflexota</taxon>
        <taxon>Ktedonobacteria</taxon>
        <taxon>Ktedonobacterales</taxon>
        <taxon>Ktedonobacteraceae</taxon>
        <taxon>Ktedonospora</taxon>
    </lineage>
</organism>
<name>A0A8J3I5L2_9CHLR</name>
<gene>
    <name evidence="3" type="ORF">KSX_72490</name>
</gene>
<feature type="region of interest" description="Disordered" evidence="1">
    <location>
        <begin position="434"/>
        <end position="461"/>
    </location>
</feature>
<evidence type="ECO:0000313" key="3">
    <source>
        <dbReference type="EMBL" id="GHO49086.1"/>
    </source>
</evidence>
<feature type="transmembrane region" description="Helical" evidence="2">
    <location>
        <begin position="270"/>
        <end position="287"/>
    </location>
</feature>
<feature type="transmembrane region" description="Helical" evidence="2">
    <location>
        <begin position="299"/>
        <end position="320"/>
    </location>
</feature>
<keyword evidence="2" id="KW-0812">Transmembrane</keyword>
<dbReference type="EMBL" id="BNJF01000004">
    <property type="protein sequence ID" value="GHO49086.1"/>
    <property type="molecule type" value="Genomic_DNA"/>
</dbReference>
<keyword evidence="2" id="KW-1133">Transmembrane helix</keyword>
<feature type="transmembrane region" description="Helical" evidence="2">
    <location>
        <begin position="332"/>
        <end position="353"/>
    </location>
</feature>
<feature type="transmembrane region" description="Helical" evidence="2">
    <location>
        <begin position="229"/>
        <end position="250"/>
    </location>
</feature>
<accession>A0A8J3I5L2</accession>
<comment type="caution">
    <text evidence="3">The sequence shown here is derived from an EMBL/GenBank/DDBJ whole genome shotgun (WGS) entry which is preliminary data.</text>
</comment>
<evidence type="ECO:0000256" key="1">
    <source>
        <dbReference type="SAM" id="MobiDB-lite"/>
    </source>
</evidence>
<keyword evidence="4" id="KW-1185">Reference proteome</keyword>
<feature type="transmembrane region" description="Helical" evidence="2">
    <location>
        <begin position="12"/>
        <end position="39"/>
    </location>
</feature>
<feature type="transmembrane region" description="Helical" evidence="2">
    <location>
        <begin position="81"/>
        <end position="106"/>
    </location>
</feature>
<dbReference type="RefSeq" id="WP_220198200.1">
    <property type="nucleotide sequence ID" value="NZ_BNJF01000004.1"/>
</dbReference>
<feature type="transmembrane region" description="Helical" evidence="2">
    <location>
        <begin position="197"/>
        <end position="217"/>
    </location>
</feature>
<dbReference type="AlphaFoldDB" id="A0A8J3I5L2"/>
<feature type="transmembrane region" description="Helical" evidence="2">
    <location>
        <begin position="173"/>
        <end position="191"/>
    </location>
</feature>
<protein>
    <submittedName>
        <fullName evidence="3">Uncharacterized protein</fullName>
    </submittedName>
</protein>
<sequence>MKTSVVNSETRLHGWPLVVARILVFTMMAATVGLFALALSDSLTSLAVPCADPRINFKVNHCLIGSAHVAPLARLGITPHALALAAVALSCLSLLLAEGAAAVLLWHRSNDWMALLVALMFILAPMALTPVLRILPSHTGILQEPAGILSAASDLSILLLLVLFPSGRFVPRWLWIPSLTLVLFSPVDAFLPQEVGAVLFLGLLLCLGASQIYRYRWVSTPVQRQQTKWVVYGFILLIGINQLFWLPYGLIPALRQSDSLYILLAYPDDFFQLSIVVVTFSVAILRHRLWDIDALINKTLVYGVLTGILGTLYACLVIALSTLAGAINGLAVGQPAVLVISTLTIVTLFRPVLMRIQTLIDRHFYRQKYDAEKALAAFSTSLRNEVDLSHMHEQLLAIVQETMQPTFLSLWIFSMTRQVSEGEIRGESLSCEEDRLGREHFNSSSTDPEKGSMNAHKPQPF</sequence>
<dbReference type="Proteomes" id="UP000612362">
    <property type="component" value="Unassembled WGS sequence"/>
</dbReference>